<evidence type="ECO:0000256" key="2">
    <source>
        <dbReference type="ARBA" id="ARBA00022692"/>
    </source>
</evidence>
<feature type="domain" description="Major facilitator superfamily (MFS) profile" evidence="6">
    <location>
        <begin position="29"/>
        <end position="423"/>
    </location>
</feature>
<evidence type="ECO:0000313" key="7">
    <source>
        <dbReference type="EMBL" id="GAA4799080.1"/>
    </source>
</evidence>
<dbReference type="Pfam" id="PF07690">
    <property type="entry name" value="MFS_1"/>
    <property type="match status" value="2"/>
</dbReference>
<feature type="transmembrane region" description="Helical" evidence="5">
    <location>
        <begin position="95"/>
        <end position="113"/>
    </location>
</feature>
<evidence type="ECO:0000259" key="6">
    <source>
        <dbReference type="PROSITE" id="PS50850"/>
    </source>
</evidence>
<evidence type="ECO:0000313" key="8">
    <source>
        <dbReference type="Proteomes" id="UP001501411"/>
    </source>
</evidence>
<evidence type="ECO:0000256" key="1">
    <source>
        <dbReference type="ARBA" id="ARBA00004141"/>
    </source>
</evidence>
<feature type="transmembrane region" description="Helical" evidence="5">
    <location>
        <begin position="278"/>
        <end position="299"/>
    </location>
</feature>
<dbReference type="RefSeq" id="WP_345232611.1">
    <property type="nucleotide sequence ID" value="NZ_BAABIQ010000040.1"/>
</dbReference>
<comment type="caution">
    <text evidence="7">The sequence shown here is derived from an EMBL/GenBank/DDBJ whole genome shotgun (WGS) entry which is preliminary data.</text>
</comment>
<keyword evidence="2 5" id="KW-0812">Transmembrane</keyword>
<name>A0ABP9BQP3_9SPHI</name>
<dbReference type="PROSITE" id="PS50850">
    <property type="entry name" value="MFS"/>
    <property type="match status" value="1"/>
</dbReference>
<sequence length="435" mass="48366">MHKKPNKIQANEEEYMGLSLKPEKRRWFIILILFAAIVFNYIDRQLLSILKPTIKEEFQIGDDGYAFILNIFTVCYALMYPLTGWLTDRFGARKLMFLGVVTWSIACIGGGISKTIGHFRFFRGMLGMAEPTVFPSQLRVITVWFPGKLRATANSLCVAGSSIGAIIAPPFVVWLTVAYSWHMAFIVSGAIGLVIAALWWFIYRDPPAIIAQEAAASAESSLTESFKWKELWSTQSLWGILIIRFVSDPVWYFCLFWLPGYLQEQSGLSLTQLGLVGWIPFLAADLGGVGTSAWSDGLVRRGYNPLYSRKLMLSMVAIFAPLCALTPYLPNVAVTLVIFSLVAAVCISWLFTISVVIAETFPVNNVASVLGIAGGFGAVGAIIFNYFVGQYIGTIGTEKVFLAMAFLHPIAVLILWTMIRPEKPKRNVDKMVLKH</sequence>
<evidence type="ECO:0000256" key="4">
    <source>
        <dbReference type="ARBA" id="ARBA00023136"/>
    </source>
</evidence>
<feature type="transmembrane region" description="Helical" evidence="5">
    <location>
        <begin position="64"/>
        <end position="83"/>
    </location>
</feature>
<keyword evidence="4 5" id="KW-0472">Membrane</keyword>
<proteinExistence type="predicted"/>
<reference evidence="8" key="1">
    <citation type="journal article" date="2019" name="Int. J. Syst. Evol. Microbiol.">
        <title>The Global Catalogue of Microorganisms (GCM) 10K type strain sequencing project: providing services to taxonomists for standard genome sequencing and annotation.</title>
        <authorList>
            <consortium name="The Broad Institute Genomics Platform"/>
            <consortium name="The Broad Institute Genome Sequencing Center for Infectious Disease"/>
            <person name="Wu L."/>
            <person name="Ma J."/>
        </authorList>
    </citation>
    <scope>NUCLEOTIDE SEQUENCE [LARGE SCALE GENOMIC DNA]</scope>
    <source>
        <strain evidence="8">JCM 18200</strain>
    </source>
</reference>
<feature type="transmembrane region" description="Helical" evidence="5">
    <location>
        <begin position="400"/>
        <end position="419"/>
    </location>
</feature>
<protein>
    <submittedName>
        <fullName evidence="7">MFS transporter</fullName>
    </submittedName>
</protein>
<dbReference type="EMBL" id="BAABIQ010000040">
    <property type="protein sequence ID" value="GAA4799080.1"/>
    <property type="molecule type" value="Genomic_DNA"/>
</dbReference>
<accession>A0ABP9BQP3</accession>
<dbReference type="InterPro" id="IPR020846">
    <property type="entry name" value="MFS_dom"/>
</dbReference>
<keyword evidence="8" id="KW-1185">Reference proteome</keyword>
<dbReference type="PANTHER" id="PTHR11662">
    <property type="entry name" value="SOLUTE CARRIER FAMILY 17"/>
    <property type="match status" value="1"/>
</dbReference>
<evidence type="ECO:0000256" key="3">
    <source>
        <dbReference type="ARBA" id="ARBA00022989"/>
    </source>
</evidence>
<gene>
    <name evidence="7" type="ORF">GCM10023231_29790</name>
</gene>
<dbReference type="Gene3D" id="1.20.1250.20">
    <property type="entry name" value="MFS general substrate transporter like domains"/>
    <property type="match status" value="2"/>
</dbReference>
<dbReference type="CDD" id="cd17319">
    <property type="entry name" value="MFS_ExuT_GudP_like"/>
    <property type="match status" value="1"/>
</dbReference>
<dbReference type="InterPro" id="IPR036259">
    <property type="entry name" value="MFS_trans_sf"/>
</dbReference>
<evidence type="ECO:0000256" key="5">
    <source>
        <dbReference type="SAM" id="Phobius"/>
    </source>
</evidence>
<comment type="subcellular location">
    <subcellularLocation>
        <location evidence="1">Membrane</location>
        <topology evidence="1">Multi-pass membrane protein</topology>
    </subcellularLocation>
</comment>
<dbReference type="InterPro" id="IPR050382">
    <property type="entry name" value="MFS_Na/Anion_cotransporter"/>
</dbReference>
<dbReference type="PANTHER" id="PTHR11662:SF285">
    <property type="entry name" value="HEXURONATE TRANSPORTER"/>
    <property type="match status" value="1"/>
</dbReference>
<keyword evidence="3 5" id="KW-1133">Transmembrane helix</keyword>
<feature type="transmembrane region" description="Helical" evidence="5">
    <location>
        <begin position="237"/>
        <end position="258"/>
    </location>
</feature>
<feature type="transmembrane region" description="Helical" evidence="5">
    <location>
        <begin position="156"/>
        <end position="177"/>
    </location>
</feature>
<feature type="transmembrane region" description="Helical" evidence="5">
    <location>
        <begin position="183"/>
        <end position="202"/>
    </location>
</feature>
<feature type="transmembrane region" description="Helical" evidence="5">
    <location>
        <begin position="311"/>
        <end position="330"/>
    </location>
</feature>
<feature type="transmembrane region" description="Helical" evidence="5">
    <location>
        <begin position="26"/>
        <end position="43"/>
    </location>
</feature>
<organism evidence="7 8">
    <name type="scientific">Olivibacter ginsenosidimutans</name>
    <dbReference type="NCBI Taxonomy" id="1176537"/>
    <lineage>
        <taxon>Bacteria</taxon>
        <taxon>Pseudomonadati</taxon>
        <taxon>Bacteroidota</taxon>
        <taxon>Sphingobacteriia</taxon>
        <taxon>Sphingobacteriales</taxon>
        <taxon>Sphingobacteriaceae</taxon>
        <taxon>Olivibacter</taxon>
    </lineage>
</organism>
<feature type="transmembrane region" description="Helical" evidence="5">
    <location>
        <begin position="336"/>
        <end position="357"/>
    </location>
</feature>
<dbReference type="SUPFAM" id="SSF103473">
    <property type="entry name" value="MFS general substrate transporter"/>
    <property type="match status" value="1"/>
</dbReference>
<dbReference type="Proteomes" id="UP001501411">
    <property type="component" value="Unassembled WGS sequence"/>
</dbReference>
<feature type="transmembrane region" description="Helical" evidence="5">
    <location>
        <begin position="369"/>
        <end position="388"/>
    </location>
</feature>
<dbReference type="InterPro" id="IPR011701">
    <property type="entry name" value="MFS"/>
</dbReference>